<sequence>MVELPKHPSAEALRSFIDQSELEYATLGFVDLQGTIRGKYVSRKKLESALGGICFPLITLALDPTDAILFAPRIADPGGGFCDQPARILPETARLLPWEPAGRNLFLLVEFSGEAEAFCPRGVYRRVFERAAAAGLTPRHSLEFEFTLFRETPQSVVDKGYRNLALATPHKSYYSLVRQGAQSEFYNALMDMSASLNLSLESLHEEMGPGFMEVALGYGDGVEVADRGVMFRTFAKVIAQQQEKLMSFMARWSNEVDGQSGHVHISLLDDKGVALFHDPAQADGMSQTMRYFIGGMQALMGDFLLMFAPNINSFKRLVPGIFAPISAEWGIENRTCAIRAIPGSAASTRIECRTPGADANPYLSLAGILAAGLYGIEHRLEPTEPRTGNAYEGSSAPALQFPDSFAEAIARFRDSAAARQFFGDDFVTAYADTREAQLKQFAGLVTDRELERFFELV</sequence>
<accession>A0A6C0U2F6</accession>
<dbReference type="Proteomes" id="UP000477680">
    <property type="component" value="Chromosome"/>
</dbReference>
<evidence type="ECO:0000256" key="2">
    <source>
        <dbReference type="PROSITE-ProRule" id="PRU01331"/>
    </source>
</evidence>
<protein>
    <submittedName>
        <fullName evidence="5">Glutamine synthetase</fullName>
    </submittedName>
</protein>
<feature type="domain" description="GS catalytic" evidence="4">
    <location>
        <begin position="120"/>
        <end position="457"/>
    </location>
</feature>
<evidence type="ECO:0000313" key="6">
    <source>
        <dbReference type="Proteomes" id="UP000477680"/>
    </source>
</evidence>
<dbReference type="Gene3D" id="3.30.590.10">
    <property type="entry name" value="Glutamine synthetase/guanido kinase, catalytic domain"/>
    <property type="match status" value="1"/>
</dbReference>
<name>A0A6C0U2F6_9GAMM</name>
<dbReference type="Pfam" id="PF00120">
    <property type="entry name" value="Gln-synt_C"/>
    <property type="match status" value="1"/>
</dbReference>
<evidence type="ECO:0000256" key="3">
    <source>
        <dbReference type="RuleBase" id="RU000384"/>
    </source>
</evidence>
<dbReference type="KEGG" id="kim:G3T16_13930"/>
<reference evidence="5 6" key="1">
    <citation type="submission" date="2020-02" db="EMBL/GenBank/DDBJ databases">
        <title>Genome sequencing for Kineobactrum sp. M2.</title>
        <authorList>
            <person name="Park S.-J."/>
        </authorList>
    </citation>
    <scope>NUCLEOTIDE SEQUENCE [LARGE SCALE GENOMIC DNA]</scope>
    <source>
        <strain evidence="5 6">M2</strain>
    </source>
</reference>
<keyword evidence="1" id="KW-0436">Ligase</keyword>
<dbReference type="RefSeq" id="WP_163495774.1">
    <property type="nucleotide sequence ID" value="NZ_CP048711.1"/>
</dbReference>
<proteinExistence type="inferred from homology"/>
<dbReference type="EMBL" id="CP048711">
    <property type="protein sequence ID" value="QIB66340.1"/>
    <property type="molecule type" value="Genomic_DNA"/>
</dbReference>
<dbReference type="SUPFAM" id="SSF55931">
    <property type="entry name" value="Glutamine synthetase/guanido kinase"/>
    <property type="match status" value="1"/>
</dbReference>
<evidence type="ECO:0000256" key="1">
    <source>
        <dbReference type="ARBA" id="ARBA00022598"/>
    </source>
</evidence>
<dbReference type="InterPro" id="IPR014746">
    <property type="entry name" value="Gln_synth/guanido_kin_cat_dom"/>
</dbReference>
<dbReference type="PROSITE" id="PS51987">
    <property type="entry name" value="GS_CATALYTIC"/>
    <property type="match status" value="1"/>
</dbReference>
<organism evidence="5 6">
    <name type="scientific">Kineobactrum salinum</name>
    <dbReference type="NCBI Taxonomy" id="2708301"/>
    <lineage>
        <taxon>Bacteria</taxon>
        <taxon>Pseudomonadati</taxon>
        <taxon>Pseudomonadota</taxon>
        <taxon>Gammaproteobacteria</taxon>
        <taxon>Cellvibrionales</taxon>
        <taxon>Halieaceae</taxon>
        <taxon>Kineobactrum</taxon>
    </lineage>
</organism>
<dbReference type="SMART" id="SM01230">
    <property type="entry name" value="Gln-synt_C"/>
    <property type="match status" value="1"/>
</dbReference>
<keyword evidence="6" id="KW-1185">Reference proteome</keyword>
<dbReference type="PANTHER" id="PTHR43785:SF12">
    <property type="entry name" value="TYPE-1 GLUTAMINE SYNTHETASE 2"/>
    <property type="match status" value="1"/>
</dbReference>
<dbReference type="GO" id="GO:0004356">
    <property type="term" value="F:glutamine synthetase activity"/>
    <property type="evidence" value="ECO:0007669"/>
    <property type="project" value="InterPro"/>
</dbReference>
<dbReference type="InterPro" id="IPR008146">
    <property type="entry name" value="Gln_synth_cat_dom"/>
</dbReference>
<comment type="similarity">
    <text evidence="2 3">Belongs to the glutamine synthetase family.</text>
</comment>
<evidence type="ECO:0000259" key="4">
    <source>
        <dbReference type="PROSITE" id="PS51987"/>
    </source>
</evidence>
<dbReference type="AlphaFoldDB" id="A0A6C0U2F6"/>
<evidence type="ECO:0000313" key="5">
    <source>
        <dbReference type="EMBL" id="QIB66340.1"/>
    </source>
</evidence>
<gene>
    <name evidence="5" type="ORF">G3T16_13930</name>
</gene>
<dbReference type="PANTHER" id="PTHR43785">
    <property type="entry name" value="GAMMA-GLUTAMYLPUTRESCINE SYNTHETASE"/>
    <property type="match status" value="1"/>
</dbReference>